<evidence type="ECO:0000256" key="1">
    <source>
        <dbReference type="SAM" id="MobiDB-lite"/>
    </source>
</evidence>
<feature type="region of interest" description="Disordered" evidence="1">
    <location>
        <begin position="80"/>
        <end position="114"/>
    </location>
</feature>
<dbReference type="InterPro" id="IPR003121">
    <property type="entry name" value="SWIB_MDM2_domain"/>
</dbReference>
<dbReference type="PANTHER" id="PTHR13844">
    <property type="entry name" value="SWI/SNF-RELATED MATRIX-ASSOCIATED ACTIN-DEPENDENT REGULATOR OF CHROMATIN SUBFAMILY D"/>
    <property type="match status" value="1"/>
</dbReference>
<feature type="domain" description="DM2" evidence="2">
    <location>
        <begin position="229"/>
        <end position="307"/>
    </location>
</feature>
<reference evidence="4 5" key="1">
    <citation type="journal article" date="2020" name="G3 (Bethesda)">
        <title>Improved Reference Genome for Cyclotella cryptica CCMP332, a Model for Cell Wall Morphogenesis, Salinity Adaptation, and Lipid Production in Diatoms (Bacillariophyta).</title>
        <authorList>
            <person name="Roberts W.R."/>
            <person name="Downey K.M."/>
            <person name="Ruck E.C."/>
            <person name="Traller J.C."/>
            <person name="Alverson A.J."/>
        </authorList>
    </citation>
    <scope>NUCLEOTIDE SEQUENCE [LARGE SCALE GENOMIC DNA]</scope>
    <source>
        <strain evidence="4 5">CCMP332</strain>
    </source>
</reference>
<dbReference type="Gene3D" id="1.10.245.10">
    <property type="entry name" value="SWIB/MDM2 domain"/>
    <property type="match status" value="2"/>
</dbReference>
<dbReference type="SUPFAM" id="SSF47592">
    <property type="entry name" value="SWIB/MDM2 domain"/>
    <property type="match status" value="2"/>
</dbReference>
<evidence type="ECO:0000259" key="3">
    <source>
        <dbReference type="PROSITE" id="PS51998"/>
    </source>
</evidence>
<feature type="compositionally biased region" description="Acidic residues" evidence="1">
    <location>
        <begin position="327"/>
        <end position="340"/>
    </location>
</feature>
<feature type="region of interest" description="Disordered" evidence="1">
    <location>
        <begin position="313"/>
        <end position="340"/>
    </location>
</feature>
<dbReference type="InterPro" id="IPR019835">
    <property type="entry name" value="SWIB_domain"/>
</dbReference>
<feature type="domain" description="DM2" evidence="2">
    <location>
        <begin position="112"/>
        <end position="190"/>
    </location>
</feature>
<keyword evidence="5" id="KW-1185">Reference proteome</keyword>
<dbReference type="CDD" id="cd10567">
    <property type="entry name" value="SWIB-MDM2_like"/>
    <property type="match status" value="2"/>
</dbReference>
<proteinExistence type="predicted"/>
<accession>A0ABD3QQ87</accession>
<evidence type="ECO:0000313" key="4">
    <source>
        <dbReference type="EMBL" id="KAL3802318.1"/>
    </source>
</evidence>
<feature type="domain" description="DEK-C" evidence="3">
    <location>
        <begin position="20"/>
        <end position="76"/>
    </location>
</feature>
<name>A0ABD3QQ87_9STRA</name>
<evidence type="ECO:0000259" key="2">
    <source>
        <dbReference type="PROSITE" id="PS51925"/>
    </source>
</evidence>
<gene>
    <name evidence="4" type="ORF">HJC23_007143</name>
</gene>
<organism evidence="4 5">
    <name type="scientific">Cyclotella cryptica</name>
    <dbReference type="NCBI Taxonomy" id="29204"/>
    <lineage>
        <taxon>Eukaryota</taxon>
        <taxon>Sar</taxon>
        <taxon>Stramenopiles</taxon>
        <taxon>Ochrophyta</taxon>
        <taxon>Bacillariophyta</taxon>
        <taxon>Coscinodiscophyceae</taxon>
        <taxon>Thalassiosirophycidae</taxon>
        <taxon>Stephanodiscales</taxon>
        <taxon>Stephanodiscaceae</taxon>
        <taxon>Cyclotella</taxon>
    </lineage>
</organism>
<dbReference type="PROSITE" id="PS51998">
    <property type="entry name" value="DEK_C"/>
    <property type="match status" value="1"/>
</dbReference>
<comment type="caution">
    <text evidence="4">The sequence shown here is derived from an EMBL/GenBank/DDBJ whole genome shotgun (WGS) entry which is preliminary data.</text>
</comment>
<dbReference type="InterPro" id="IPR036885">
    <property type="entry name" value="SWIB_MDM2_dom_sf"/>
</dbReference>
<feature type="compositionally biased region" description="Basic and acidic residues" evidence="1">
    <location>
        <begin position="313"/>
        <end position="326"/>
    </location>
</feature>
<dbReference type="Pfam" id="PF02201">
    <property type="entry name" value="SWIB"/>
    <property type="match status" value="2"/>
</dbReference>
<evidence type="ECO:0008006" key="6">
    <source>
        <dbReference type="Google" id="ProtNLM"/>
    </source>
</evidence>
<feature type="region of interest" description="Disordered" evidence="1">
    <location>
        <begin position="194"/>
        <end position="236"/>
    </location>
</feature>
<dbReference type="EMBL" id="JABMIG020000020">
    <property type="protein sequence ID" value="KAL3802318.1"/>
    <property type="molecule type" value="Genomic_DNA"/>
</dbReference>
<dbReference type="Proteomes" id="UP001516023">
    <property type="component" value="Unassembled WGS sequence"/>
</dbReference>
<feature type="compositionally biased region" description="Acidic residues" evidence="1">
    <location>
        <begin position="80"/>
        <end position="94"/>
    </location>
</feature>
<sequence length="340" mass="38463">MSQRVIHQIRDETTMTDPSFPTDVQIREKMEELMKTVDLETMSTKQFIAALSNQFGGVDLSSKKKFIKESITDIIDAMEHDDESEASDESEDEVESKPANKKRASGSGGGGGLQAAKEISDELAAFLNCGKLMARTAVVKGLWDYIKEHNLQNPEDKREILLDDRMQSLFGVDRFDMFQLNKYVSAHIEPFKPVDLSAPSSSAKRKATDDPGKKSSKKKREKGPKKQPGTQAPYRLSDELTAVTGKRILPRPQVTQALWAYIRKNNLQNPEDKREIICDELLSRVMGGETTVTMFSMNKHITPHMLEKLDKSEYVHEEFNTNKEEQNEQSEEDNDSGDEE</sequence>
<dbReference type="Gene3D" id="1.10.10.60">
    <property type="entry name" value="Homeodomain-like"/>
    <property type="match status" value="1"/>
</dbReference>
<dbReference type="AlphaFoldDB" id="A0ABD3QQ87"/>
<dbReference type="Pfam" id="PF08766">
    <property type="entry name" value="DEK_C"/>
    <property type="match status" value="1"/>
</dbReference>
<feature type="compositionally biased region" description="Basic residues" evidence="1">
    <location>
        <begin position="214"/>
        <end position="225"/>
    </location>
</feature>
<dbReference type="PROSITE" id="PS51925">
    <property type="entry name" value="SWIB_MDM2"/>
    <property type="match status" value="2"/>
</dbReference>
<dbReference type="SMART" id="SM00151">
    <property type="entry name" value="SWIB"/>
    <property type="match status" value="2"/>
</dbReference>
<dbReference type="SUPFAM" id="SSF109715">
    <property type="entry name" value="DEK C-terminal domain"/>
    <property type="match status" value="1"/>
</dbReference>
<protein>
    <recommendedName>
        <fullName evidence="6">DM2 domain-containing protein</fullName>
    </recommendedName>
</protein>
<dbReference type="InterPro" id="IPR014876">
    <property type="entry name" value="DEK_C"/>
</dbReference>
<evidence type="ECO:0000313" key="5">
    <source>
        <dbReference type="Proteomes" id="UP001516023"/>
    </source>
</evidence>